<comment type="caution">
    <text evidence="3">The sequence shown here is derived from an EMBL/GenBank/DDBJ whole genome shotgun (WGS) entry which is preliminary data.</text>
</comment>
<sequence>MDTLVKSMQPDTARQAFTDVAGAAYTGALHTVLWILFAMFAMFAIAVPVVALLLRDRRRPAMESSVGDPSMPQPNAEAQQAPVSALS</sequence>
<name>A0A4R4Y8K8_9PSEU</name>
<feature type="compositionally biased region" description="Polar residues" evidence="1">
    <location>
        <begin position="76"/>
        <end position="87"/>
    </location>
</feature>
<dbReference type="AlphaFoldDB" id="A0A4R4Y8K8"/>
<keyword evidence="2" id="KW-0812">Transmembrane</keyword>
<evidence type="ECO:0000256" key="1">
    <source>
        <dbReference type="SAM" id="MobiDB-lite"/>
    </source>
</evidence>
<evidence type="ECO:0000313" key="4">
    <source>
        <dbReference type="Proteomes" id="UP000294947"/>
    </source>
</evidence>
<dbReference type="EMBL" id="SMKW01000068">
    <property type="protein sequence ID" value="TDD40693.1"/>
    <property type="molecule type" value="Genomic_DNA"/>
</dbReference>
<keyword evidence="2" id="KW-0472">Membrane</keyword>
<protein>
    <submittedName>
        <fullName evidence="3">Uncharacterized protein</fullName>
    </submittedName>
</protein>
<keyword evidence="4" id="KW-1185">Reference proteome</keyword>
<proteinExistence type="predicted"/>
<organism evidence="3 4">
    <name type="scientific">Saccharopolyspora elongata</name>
    <dbReference type="NCBI Taxonomy" id="2530387"/>
    <lineage>
        <taxon>Bacteria</taxon>
        <taxon>Bacillati</taxon>
        <taxon>Actinomycetota</taxon>
        <taxon>Actinomycetes</taxon>
        <taxon>Pseudonocardiales</taxon>
        <taxon>Pseudonocardiaceae</taxon>
        <taxon>Saccharopolyspora</taxon>
    </lineage>
</organism>
<evidence type="ECO:0000313" key="3">
    <source>
        <dbReference type="EMBL" id="TDD40693.1"/>
    </source>
</evidence>
<reference evidence="3 4" key="1">
    <citation type="submission" date="2019-03" db="EMBL/GenBank/DDBJ databases">
        <title>Draft genome sequences of novel Actinobacteria.</title>
        <authorList>
            <person name="Sahin N."/>
            <person name="Ay H."/>
            <person name="Saygin H."/>
        </authorList>
    </citation>
    <scope>NUCLEOTIDE SEQUENCE [LARGE SCALE GENOMIC DNA]</scope>
    <source>
        <strain evidence="3 4">7K502</strain>
    </source>
</reference>
<feature type="transmembrane region" description="Helical" evidence="2">
    <location>
        <begin position="32"/>
        <end position="54"/>
    </location>
</feature>
<dbReference type="RefSeq" id="WP_132493001.1">
    <property type="nucleotide sequence ID" value="NZ_SMKW01000068.1"/>
</dbReference>
<evidence type="ECO:0000256" key="2">
    <source>
        <dbReference type="SAM" id="Phobius"/>
    </source>
</evidence>
<accession>A0A4R4Y8K8</accession>
<dbReference type="Proteomes" id="UP000294947">
    <property type="component" value="Unassembled WGS sequence"/>
</dbReference>
<keyword evidence="2" id="KW-1133">Transmembrane helix</keyword>
<gene>
    <name evidence="3" type="ORF">E1288_35095</name>
</gene>
<feature type="region of interest" description="Disordered" evidence="1">
    <location>
        <begin position="62"/>
        <end position="87"/>
    </location>
</feature>